<dbReference type="PANTHER" id="PTHR36924:SF1">
    <property type="entry name" value="ANTITOXIN HIGA-1"/>
    <property type="match status" value="1"/>
</dbReference>
<sequence>MNEIPTPKISEILKEEFMEPLNLSVAVLSRSLHMSELKIQDLLDDRCKMTADVSAKLGRFFNISDDYFLKLQTDIDRRNGEKSSRKYH</sequence>
<name>A0ABW3PFQ8_9LACO</name>
<dbReference type="RefSeq" id="WP_121979021.1">
    <property type="nucleotide sequence ID" value="NZ_JBHTLH010000041.1"/>
</dbReference>
<dbReference type="PANTHER" id="PTHR36924">
    <property type="entry name" value="ANTITOXIN HIGA-1"/>
    <property type="match status" value="1"/>
</dbReference>
<accession>A0ABW3PFQ8</accession>
<dbReference type="SUPFAM" id="SSF47413">
    <property type="entry name" value="lambda repressor-like DNA-binding domains"/>
    <property type="match status" value="1"/>
</dbReference>
<dbReference type="EMBL" id="JBHTLH010000041">
    <property type="protein sequence ID" value="MFD1126049.1"/>
    <property type="molecule type" value="Genomic_DNA"/>
</dbReference>
<keyword evidence="3" id="KW-1185">Reference proteome</keyword>
<evidence type="ECO:0000313" key="3">
    <source>
        <dbReference type="Proteomes" id="UP001597156"/>
    </source>
</evidence>
<dbReference type="InterPro" id="IPR010982">
    <property type="entry name" value="Lambda_DNA-bd_dom_sf"/>
</dbReference>
<evidence type="ECO:0000313" key="2">
    <source>
        <dbReference type="EMBL" id="MFD1126049.1"/>
    </source>
</evidence>
<dbReference type="NCBIfam" id="TIGR02607">
    <property type="entry name" value="antidote_HigA"/>
    <property type="match status" value="1"/>
</dbReference>
<dbReference type="InterPro" id="IPR013430">
    <property type="entry name" value="Toxin_antidote_HigA"/>
</dbReference>
<gene>
    <name evidence="2" type="ORF">ACFQ22_11870</name>
</gene>
<dbReference type="Proteomes" id="UP001597156">
    <property type="component" value="Unassembled WGS sequence"/>
</dbReference>
<keyword evidence="1" id="KW-0238">DNA-binding</keyword>
<proteinExistence type="predicted"/>
<protein>
    <submittedName>
        <fullName evidence="2">HigA family addiction module antitoxin</fullName>
    </submittedName>
</protein>
<dbReference type="Gene3D" id="1.10.260.40">
    <property type="entry name" value="lambda repressor-like DNA-binding domains"/>
    <property type="match status" value="1"/>
</dbReference>
<evidence type="ECO:0000256" key="1">
    <source>
        <dbReference type="ARBA" id="ARBA00023125"/>
    </source>
</evidence>
<organism evidence="2 3">
    <name type="scientific">Lentilactobacillus raoultii</name>
    <dbReference type="NCBI Taxonomy" id="1987503"/>
    <lineage>
        <taxon>Bacteria</taxon>
        <taxon>Bacillati</taxon>
        <taxon>Bacillota</taxon>
        <taxon>Bacilli</taxon>
        <taxon>Lactobacillales</taxon>
        <taxon>Lactobacillaceae</taxon>
        <taxon>Lentilactobacillus</taxon>
    </lineage>
</organism>
<comment type="caution">
    <text evidence="2">The sequence shown here is derived from an EMBL/GenBank/DDBJ whole genome shotgun (WGS) entry which is preliminary data.</text>
</comment>
<reference evidence="3" key="1">
    <citation type="journal article" date="2019" name="Int. J. Syst. Evol. Microbiol.">
        <title>The Global Catalogue of Microorganisms (GCM) 10K type strain sequencing project: providing services to taxonomists for standard genome sequencing and annotation.</title>
        <authorList>
            <consortium name="The Broad Institute Genomics Platform"/>
            <consortium name="The Broad Institute Genome Sequencing Center for Infectious Disease"/>
            <person name="Wu L."/>
            <person name="Ma J."/>
        </authorList>
    </citation>
    <scope>NUCLEOTIDE SEQUENCE [LARGE SCALE GENOMIC DNA]</scope>
    <source>
        <strain evidence="3">CCUG 71848</strain>
    </source>
</reference>